<dbReference type="Pfam" id="PF08647">
    <property type="entry name" value="BRE1"/>
    <property type="match status" value="1"/>
</dbReference>
<feature type="coiled-coil region" evidence="1">
    <location>
        <begin position="415"/>
        <end position="442"/>
    </location>
</feature>
<feature type="region of interest" description="Disordered" evidence="2">
    <location>
        <begin position="18"/>
        <end position="45"/>
    </location>
</feature>
<proteinExistence type="predicted"/>
<sequence>MDPDHPLLARAQAALRKQLEDRKRDVEERIREKEAELNKEKKRRETVGVELYGVQQNLGKLQQQLDRTVEDQAATARARSQAESDLRQLQEWLEARALDAKEQRRTHDSHQKELDDLNATLRQVEAYNEQMKGEIATTRTATYAAEESATRLEKEKMDQDVLIDVLSENLKRLHQAHALAEAQLIAQRKETGAARATLEEAAQEMEAINYEKKQLTAQWKTSLVGMARRDEALQATQEALRKQAEETTMIEAETSAYKRQIKEAEGKNEQLTQQLRKMEAEGEFLSKNIDTCREKKERLMETHARLTASLEETEAHLEKAHKEAKALDDETNKTEKDIAKTTAESREHDERMLANLSEQTTVEKGVQRTIDATREIRRKIRDQEMYVTTLQNDIAKTRVDVLNTQASLATLDETLAVLDAELAEKSRTVDKYEAEIKRRNDDIAKRARDVDRLNKKLEQLSGGDDDGENLGPMEATIKNMNKEVEQKEKENKELQRRWVNWQTELVTMVNENNELTEKTQRLKQEKTLLTARRNRLDQNLTRQKEECGQLSRAMERMHQDMVRINALRDKNAKLHDALVTDNYVLETEIVGELKDLEVEAVTLESKIEARTEEKKRVVAEVVETERQIMLWERKIQLEKETQAALDPDVGGDVVGAMKKEIGRMETRYNELKKRQERLMQEMEKAVYKRELITTKAMLAAASGKNNSHASSSAAARGLAKSGVAPPIGAKGRALRKEEATNAGVKRACRELKKSIEQTEAEFQTRERSVAELEEERARAVDEIEQTEAALRELREREEELRRAHEGVERERVRASLEARKNERMLERFRELEIGTQNRAQLDEETVRAEFEKARHRREKLVDAIGDICADAPHLEAHLDRTLTLLSL</sequence>
<dbReference type="PANTHER" id="PTHR16275:SF8">
    <property type="entry name" value="COILED-COIL DOMAIN-CONTAINING PROTEIN 40"/>
    <property type="match status" value="1"/>
</dbReference>
<dbReference type="InterPro" id="IPR037386">
    <property type="entry name" value="CCDC40"/>
</dbReference>
<dbReference type="EMBL" id="HBEV01000660">
    <property type="protein sequence ID" value="CAD8576080.1"/>
    <property type="molecule type" value="Transcribed_RNA"/>
</dbReference>
<gene>
    <name evidence="3" type="ORF">MSP1404_LOCUS550</name>
</gene>
<dbReference type="GO" id="GO:0005737">
    <property type="term" value="C:cytoplasm"/>
    <property type="evidence" value="ECO:0007669"/>
    <property type="project" value="TreeGrafter"/>
</dbReference>
<dbReference type="AlphaFoldDB" id="A0A7S0KB81"/>
<evidence type="ECO:0000256" key="1">
    <source>
        <dbReference type="SAM" id="Coils"/>
    </source>
</evidence>
<name>A0A7S0KB81_MICPS</name>
<feature type="coiled-coil region" evidence="1">
    <location>
        <begin position="254"/>
        <end position="344"/>
    </location>
</feature>
<evidence type="ECO:0000256" key="2">
    <source>
        <dbReference type="SAM" id="MobiDB-lite"/>
    </source>
</evidence>
<feature type="region of interest" description="Disordered" evidence="2">
    <location>
        <begin position="717"/>
        <end position="743"/>
    </location>
</feature>
<reference evidence="3" key="1">
    <citation type="submission" date="2021-01" db="EMBL/GenBank/DDBJ databases">
        <authorList>
            <person name="Corre E."/>
            <person name="Pelletier E."/>
            <person name="Niang G."/>
            <person name="Scheremetjew M."/>
            <person name="Finn R."/>
            <person name="Kale V."/>
            <person name="Holt S."/>
            <person name="Cochrane G."/>
            <person name="Meng A."/>
            <person name="Brown T."/>
            <person name="Cohen L."/>
        </authorList>
    </citation>
    <scope>NUCLEOTIDE SEQUENCE</scope>
    <source>
        <strain evidence="3">CCMP494</strain>
    </source>
</reference>
<feature type="coiled-coil region" evidence="1">
    <location>
        <begin position="470"/>
        <end position="553"/>
    </location>
</feature>
<feature type="coiled-coil region" evidence="1">
    <location>
        <begin position="654"/>
        <end position="688"/>
    </location>
</feature>
<feature type="coiled-coil region" evidence="1">
    <location>
        <begin position="163"/>
        <end position="218"/>
    </location>
</feature>
<keyword evidence="1" id="KW-0175">Coiled coil</keyword>
<accession>A0A7S0KB81</accession>
<dbReference type="GO" id="GO:0035082">
    <property type="term" value="P:axoneme assembly"/>
    <property type="evidence" value="ECO:0007669"/>
    <property type="project" value="InterPro"/>
</dbReference>
<organism evidence="3">
    <name type="scientific">Micromonas pusilla</name>
    <name type="common">Picoplanktonic green alga</name>
    <name type="synonym">Chromulina pusilla</name>
    <dbReference type="NCBI Taxonomy" id="38833"/>
    <lineage>
        <taxon>Eukaryota</taxon>
        <taxon>Viridiplantae</taxon>
        <taxon>Chlorophyta</taxon>
        <taxon>Mamiellophyceae</taxon>
        <taxon>Mamiellales</taxon>
        <taxon>Mamiellaceae</taxon>
        <taxon>Micromonas</taxon>
    </lineage>
</organism>
<protein>
    <submittedName>
        <fullName evidence="3">Uncharacterized protein</fullName>
    </submittedName>
</protein>
<dbReference type="PANTHER" id="PTHR16275">
    <property type="entry name" value="COILED-COIL DOMAIN-CONTAINING PROTEIN 40"/>
    <property type="match status" value="1"/>
</dbReference>
<feature type="coiled-coil region" evidence="1">
    <location>
        <begin position="100"/>
        <end position="134"/>
    </location>
</feature>
<evidence type="ECO:0000313" key="3">
    <source>
        <dbReference type="EMBL" id="CAD8576080.1"/>
    </source>
</evidence>